<name>A0A316ZDX8_9BASI</name>
<feature type="signal peptide" evidence="1">
    <location>
        <begin position="1"/>
        <end position="16"/>
    </location>
</feature>
<keyword evidence="3" id="KW-1185">Reference proteome</keyword>
<protein>
    <recommendedName>
        <fullName evidence="4">F-box domain-containing protein</fullName>
    </recommendedName>
</protein>
<evidence type="ECO:0000313" key="2">
    <source>
        <dbReference type="EMBL" id="PWN98495.1"/>
    </source>
</evidence>
<organism evidence="2 3">
    <name type="scientific">Tilletiopsis washingtonensis</name>
    <dbReference type="NCBI Taxonomy" id="58919"/>
    <lineage>
        <taxon>Eukaryota</taxon>
        <taxon>Fungi</taxon>
        <taxon>Dikarya</taxon>
        <taxon>Basidiomycota</taxon>
        <taxon>Ustilaginomycotina</taxon>
        <taxon>Exobasidiomycetes</taxon>
        <taxon>Entylomatales</taxon>
        <taxon>Entylomatales incertae sedis</taxon>
        <taxon>Tilletiopsis</taxon>
    </lineage>
</organism>
<proteinExistence type="predicted"/>
<evidence type="ECO:0008006" key="4">
    <source>
        <dbReference type="Google" id="ProtNLM"/>
    </source>
</evidence>
<gene>
    <name evidence="2" type="ORF">FA09DRAFT_338359</name>
</gene>
<evidence type="ECO:0000256" key="1">
    <source>
        <dbReference type="SAM" id="SignalP"/>
    </source>
</evidence>
<keyword evidence="1" id="KW-0732">Signal</keyword>
<dbReference type="GeneID" id="37271641"/>
<dbReference type="RefSeq" id="XP_025598774.1">
    <property type="nucleotide sequence ID" value="XM_025744097.1"/>
</dbReference>
<dbReference type="EMBL" id="KZ819291">
    <property type="protein sequence ID" value="PWN98495.1"/>
    <property type="molecule type" value="Genomic_DNA"/>
</dbReference>
<sequence length="325" mass="34811">MALLALPLELQLHILALLPLSSQLLFTYQVCTVLRQRLHPLLLPAHTLSLATWRIAAEETRHVLARGSEEVVSDQTVAGVTKHASRVHLGAPTSPATDARLLVRVLRLLSLLDEPETASSVAPLPSPAPAHPLRALCLIGWRGVGADLVRRLLCEPGLADVRTVVKTERFDRHAWTRPLAPHERSAPISVSEGGNSALAQHYLPASVVSDSEPGGSDKAAAPLVVVTQAMLVIGSRQAPHQRIPGKGVQVGYEALCFAPSFADQITAVEPVEEGTAAASAVTAPDAPLHVIFQGRYSAADALQCEAQLRCSHIRCGHCRQEIWFG</sequence>
<reference evidence="2 3" key="1">
    <citation type="journal article" date="2018" name="Mol. Biol. Evol.">
        <title>Broad Genomic Sampling Reveals a Smut Pathogenic Ancestry of the Fungal Clade Ustilaginomycotina.</title>
        <authorList>
            <person name="Kijpornyongpan T."/>
            <person name="Mondo S.J."/>
            <person name="Barry K."/>
            <person name="Sandor L."/>
            <person name="Lee J."/>
            <person name="Lipzen A."/>
            <person name="Pangilinan J."/>
            <person name="LaButti K."/>
            <person name="Hainaut M."/>
            <person name="Henrissat B."/>
            <person name="Grigoriev I.V."/>
            <person name="Spatafora J.W."/>
            <person name="Aime M.C."/>
        </authorList>
    </citation>
    <scope>NUCLEOTIDE SEQUENCE [LARGE SCALE GENOMIC DNA]</scope>
    <source>
        <strain evidence="2 3">MCA 4186</strain>
    </source>
</reference>
<accession>A0A316ZDX8</accession>
<feature type="chain" id="PRO_5016340125" description="F-box domain-containing protein" evidence="1">
    <location>
        <begin position="17"/>
        <end position="325"/>
    </location>
</feature>
<dbReference type="Proteomes" id="UP000245946">
    <property type="component" value="Unassembled WGS sequence"/>
</dbReference>
<dbReference type="AlphaFoldDB" id="A0A316ZDX8"/>
<evidence type="ECO:0000313" key="3">
    <source>
        <dbReference type="Proteomes" id="UP000245946"/>
    </source>
</evidence>